<gene>
    <name evidence="1" type="ORF">BECKDK2373B_GA0170837_109613</name>
</gene>
<organism evidence="1">
    <name type="scientific">Candidatus Kentrum sp. DK</name>
    <dbReference type="NCBI Taxonomy" id="2126562"/>
    <lineage>
        <taxon>Bacteria</taxon>
        <taxon>Pseudomonadati</taxon>
        <taxon>Pseudomonadota</taxon>
        <taxon>Gammaproteobacteria</taxon>
        <taxon>Candidatus Kentrum</taxon>
    </lineage>
</organism>
<accession>A0A450T3N3</accession>
<proteinExistence type="predicted"/>
<evidence type="ECO:0000313" key="1">
    <source>
        <dbReference type="EMBL" id="VFJ60897.1"/>
    </source>
</evidence>
<dbReference type="EMBL" id="CAADEX010000096">
    <property type="protein sequence ID" value="VFJ60897.1"/>
    <property type="molecule type" value="Genomic_DNA"/>
</dbReference>
<protein>
    <submittedName>
        <fullName evidence="1">Uncharacterized protein</fullName>
    </submittedName>
</protein>
<reference evidence="1" key="1">
    <citation type="submission" date="2019-02" db="EMBL/GenBank/DDBJ databases">
        <authorList>
            <person name="Gruber-Vodicka R. H."/>
            <person name="Seah K. B. B."/>
        </authorList>
    </citation>
    <scope>NUCLEOTIDE SEQUENCE</scope>
    <source>
        <strain evidence="1">BECK_DK47</strain>
    </source>
</reference>
<sequence>MTRLTPTLIANQPRLQFHLPRQPVLGSVGADDVDLYAMAVGLGLLVRTMVVDAFQTRRCKDLRVLAFTGPLDGYDPDMRVSGASGAHPGVDRVVGIAIARINGDGLGPKGIAVFILEGTEHQPVQRLPHRVIFIDAAPCAFMHTK</sequence>
<dbReference type="AlphaFoldDB" id="A0A450T3N3"/>
<name>A0A450T3N3_9GAMM</name>